<keyword evidence="4" id="KW-1185">Reference proteome</keyword>
<name>A0A8H7PH89_MORIS</name>
<feature type="domain" description="Cas12f1-like TNB" evidence="2">
    <location>
        <begin position="51"/>
        <end position="107"/>
    </location>
</feature>
<dbReference type="OrthoDB" id="2438399at2759"/>
<evidence type="ECO:0000313" key="3">
    <source>
        <dbReference type="EMBL" id="KAG2173805.1"/>
    </source>
</evidence>
<dbReference type="EMBL" id="JAEPQZ010000014">
    <property type="protein sequence ID" value="KAG2173805.1"/>
    <property type="molecule type" value="Genomic_DNA"/>
</dbReference>
<organism evidence="3 4">
    <name type="scientific">Mortierella isabellina</name>
    <name type="common">Filamentous fungus</name>
    <name type="synonym">Umbelopsis isabellina</name>
    <dbReference type="NCBI Taxonomy" id="91625"/>
    <lineage>
        <taxon>Eukaryota</taxon>
        <taxon>Fungi</taxon>
        <taxon>Fungi incertae sedis</taxon>
        <taxon>Mucoromycota</taxon>
        <taxon>Mucoromycotina</taxon>
        <taxon>Umbelopsidomycetes</taxon>
        <taxon>Umbelopsidales</taxon>
        <taxon>Umbelopsidaceae</taxon>
        <taxon>Umbelopsis</taxon>
    </lineage>
</organism>
<dbReference type="GO" id="GO:0003677">
    <property type="term" value="F:DNA binding"/>
    <property type="evidence" value="ECO:0007669"/>
    <property type="project" value="UniProtKB-KW"/>
</dbReference>
<keyword evidence="1" id="KW-0238">DNA-binding</keyword>
<evidence type="ECO:0000313" key="4">
    <source>
        <dbReference type="Proteomes" id="UP000654370"/>
    </source>
</evidence>
<dbReference type="Proteomes" id="UP000654370">
    <property type="component" value="Unassembled WGS sequence"/>
</dbReference>
<proteinExistence type="predicted"/>
<gene>
    <name evidence="3" type="ORF">INT43_005225</name>
</gene>
<evidence type="ECO:0000256" key="1">
    <source>
        <dbReference type="ARBA" id="ARBA00023125"/>
    </source>
</evidence>
<accession>A0A8H7PH89</accession>
<comment type="caution">
    <text evidence="3">The sequence shown here is derived from an EMBL/GenBank/DDBJ whole genome shotgun (WGS) entry which is preliminary data.</text>
</comment>
<sequence length="149" mass="16657">MQGPGPQYWKSLKFEMASKSPIIAFGNALFGSKNHNHLKGQPVGVVGVLWKMIKRREKMGNLVVIPIDEYLTSQEGDNCRQHPHHSIVVCKNCKILWQRGVNASKNMLQIARSVWAGNQRPTVFARPPPWQQIQEPPHIAATNAVSSGN</sequence>
<reference evidence="3" key="1">
    <citation type="submission" date="2020-12" db="EMBL/GenBank/DDBJ databases">
        <title>Metabolic potential, ecology and presence of endohyphal bacteria is reflected in genomic diversity of Mucoromycotina.</title>
        <authorList>
            <person name="Muszewska A."/>
            <person name="Okrasinska A."/>
            <person name="Steczkiewicz K."/>
            <person name="Drgas O."/>
            <person name="Orlowska M."/>
            <person name="Perlinska-Lenart U."/>
            <person name="Aleksandrzak-Piekarczyk T."/>
            <person name="Szatraj K."/>
            <person name="Zielenkiewicz U."/>
            <person name="Pilsyk S."/>
            <person name="Malc E."/>
            <person name="Mieczkowski P."/>
            <person name="Kruszewska J.S."/>
            <person name="Biernat P."/>
            <person name="Pawlowska J."/>
        </authorList>
    </citation>
    <scope>NUCLEOTIDE SEQUENCE</scope>
    <source>
        <strain evidence="3">WA0000067209</strain>
    </source>
</reference>
<dbReference type="AlphaFoldDB" id="A0A8H7PH89"/>
<evidence type="ECO:0000259" key="2">
    <source>
        <dbReference type="Pfam" id="PF07282"/>
    </source>
</evidence>
<dbReference type="InterPro" id="IPR010095">
    <property type="entry name" value="Cas12f1-like_TNB"/>
</dbReference>
<protein>
    <recommendedName>
        <fullName evidence="2">Cas12f1-like TNB domain-containing protein</fullName>
    </recommendedName>
</protein>
<dbReference type="Pfam" id="PF07282">
    <property type="entry name" value="Cas12f1-like_TNB"/>
    <property type="match status" value="1"/>
</dbReference>